<dbReference type="GO" id="GO:0016020">
    <property type="term" value="C:membrane"/>
    <property type="evidence" value="ECO:0007669"/>
    <property type="project" value="UniProtKB-SubCell"/>
</dbReference>
<dbReference type="EMBL" id="JPOX01000003">
    <property type="protein sequence ID" value="KFX52332.1"/>
    <property type="molecule type" value="Genomic_DNA"/>
</dbReference>
<dbReference type="InterPro" id="IPR049326">
    <property type="entry name" value="Rhodopsin_dom_fungi"/>
</dbReference>
<dbReference type="PANTHER" id="PTHR33048:SF155">
    <property type="entry name" value="INTEGRAL MEMBRANE PROTEIN"/>
    <property type="match status" value="1"/>
</dbReference>
<evidence type="ECO:0000259" key="7">
    <source>
        <dbReference type="Pfam" id="PF20684"/>
    </source>
</evidence>
<dbReference type="EMBL" id="JPOX01000003">
    <property type="protein sequence ID" value="KFX52334.1"/>
    <property type="molecule type" value="Genomic_DNA"/>
</dbReference>
<comment type="subcellular location">
    <subcellularLocation>
        <location evidence="1">Membrane</location>
        <topology evidence="1">Multi-pass membrane protein</topology>
    </subcellularLocation>
</comment>
<protein>
    <recommendedName>
        <fullName evidence="7">Rhodopsin domain-containing protein</fullName>
    </recommendedName>
</protein>
<reference evidence="8" key="1">
    <citation type="journal article" date="2014" name="PLoS Genet.">
        <title>Signature Gene Expression Reveals Novel Clues to the Molecular Mechanisms of Dimorphic Transition in Penicillium marneffei.</title>
        <authorList>
            <person name="Yang E."/>
            <person name="Wang G."/>
            <person name="Cai J."/>
            <person name="Woo P.C."/>
            <person name="Lau S.K."/>
            <person name="Yuen K.-Y."/>
            <person name="Chow W.-N."/>
            <person name="Lin X."/>
        </authorList>
    </citation>
    <scope>NUCLEOTIDE SEQUENCE [LARGE SCALE GENOMIC DNA]</scope>
    <source>
        <strain evidence="8">PM1</strain>
    </source>
</reference>
<evidence type="ECO:0000313" key="8">
    <source>
        <dbReference type="EMBL" id="KFX52334.1"/>
    </source>
</evidence>
<name>A0A093VQP6_TALMA</name>
<dbReference type="HOGENOM" id="CLU_028200_3_7_1"/>
<evidence type="ECO:0000256" key="5">
    <source>
        <dbReference type="ARBA" id="ARBA00038359"/>
    </source>
</evidence>
<feature type="transmembrane region" description="Helical" evidence="6">
    <location>
        <begin position="128"/>
        <end position="150"/>
    </location>
</feature>
<gene>
    <name evidence="8" type="ORF">GQ26_0032260</name>
</gene>
<feature type="transmembrane region" description="Helical" evidence="6">
    <location>
        <begin position="77"/>
        <end position="100"/>
    </location>
</feature>
<dbReference type="EMBL" id="JPOX01000003">
    <property type="protein sequence ID" value="KFX52331.1"/>
    <property type="molecule type" value="Genomic_DNA"/>
</dbReference>
<sequence length="329" mass="36443">MAFGWAVNLAGTIVMTISINAIIHIADATDDYNAALSNSLKLSLIAAALVPNAMWLPKISVALLLTRLLQPGPWTKGMLIVPSIIGFIGGGICSAIVTFVQCNPVAGQWEPERYHPTCWDPSVMVDFYIPWAALSASLDILYAIYPATIFWKMRQLTTTRKLAVSILMGLGLISGGVGIYKTTLTHLLERRDEGTDIALASTHILTMWTTIEADFIISAACIPLTRPVWRLMGSYVGAVWKDVRAKFGLGPAHNDNNNERIGQRRTHWDYLELPERISDVNSLIGEGRERHPCRDDFEMQCNPQVDTTIEILSLQRSTFRPVHGISRGE</sequence>
<evidence type="ECO:0000256" key="1">
    <source>
        <dbReference type="ARBA" id="ARBA00004141"/>
    </source>
</evidence>
<proteinExistence type="inferred from homology"/>
<feature type="domain" description="Rhodopsin" evidence="7">
    <location>
        <begin position="7"/>
        <end position="230"/>
    </location>
</feature>
<keyword evidence="4 6" id="KW-0472">Membrane</keyword>
<comment type="caution">
    <text evidence="8">The sequence shown here is derived from an EMBL/GenBank/DDBJ whole genome shotgun (WGS) entry which is preliminary data.</text>
</comment>
<keyword evidence="2 6" id="KW-0812">Transmembrane</keyword>
<evidence type="ECO:0000256" key="4">
    <source>
        <dbReference type="ARBA" id="ARBA00023136"/>
    </source>
</evidence>
<dbReference type="InterPro" id="IPR052337">
    <property type="entry name" value="SAT4-like"/>
</dbReference>
<keyword evidence="3 6" id="KW-1133">Transmembrane helix</keyword>
<accession>A0A093VQP6</accession>
<feature type="transmembrane region" description="Helical" evidence="6">
    <location>
        <begin position="162"/>
        <end position="180"/>
    </location>
</feature>
<dbReference type="AlphaFoldDB" id="A0A093VQP6"/>
<feature type="transmembrane region" description="Helical" evidence="6">
    <location>
        <begin position="45"/>
        <end position="65"/>
    </location>
</feature>
<evidence type="ECO:0000256" key="3">
    <source>
        <dbReference type="ARBA" id="ARBA00022989"/>
    </source>
</evidence>
<dbReference type="Pfam" id="PF20684">
    <property type="entry name" value="Fung_rhodopsin"/>
    <property type="match status" value="1"/>
</dbReference>
<evidence type="ECO:0000256" key="6">
    <source>
        <dbReference type="SAM" id="Phobius"/>
    </source>
</evidence>
<evidence type="ECO:0000256" key="2">
    <source>
        <dbReference type="ARBA" id="ARBA00022692"/>
    </source>
</evidence>
<dbReference type="PANTHER" id="PTHR33048">
    <property type="entry name" value="PTH11-LIKE INTEGRAL MEMBRANE PROTEIN (AFU_ORTHOLOGUE AFUA_5G11245)"/>
    <property type="match status" value="1"/>
</dbReference>
<organism evidence="8">
    <name type="scientific">Talaromyces marneffei PM1</name>
    <dbReference type="NCBI Taxonomy" id="1077442"/>
    <lineage>
        <taxon>Eukaryota</taxon>
        <taxon>Fungi</taxon>
        <taxon>Dikarya</taxon>
        <taxon>Ascomycota</taxon>
        <taxon>Pezizomycotina</taxon>
        <taxon>Eurotiomycetes</taxon>
        <taxon>Eurotiomycetidae</taxon>
        <taxon>Eurotiales</taxon>
        <taxon>Trichocomaceae</taxon>
        <taxon>Talaromyces</taxon>
        <taxon>Talaromyces sect. Talaromyces</taxon>
    </lineage>
</organism>
<comment type="similarity">
    <text evidence="5">Belongs to the SAT4 family.</text>
</comment>
<feature type="transmembrane region" description="Helical" evidence="6">
    <location>
        <begin position="7"/>
        <end position="25"/>
    </location>
</feature>